<keyword evidence="2" id="KW-1185">Reference proteome</keyword>
<dbReference type="Gene3D" id="3.20.20.120">
    <property type="entry name" value="Enolase-like C-terminal domain"/>
    <property type="match status" value="1"/>
</dbReference>
<name>A0A9D4QKJ8_DREPO</name>
<dbReference type="Proteomes" id="UP000828390">
    <property type="component" value="Unassembled WGS sequence"/>
</dbReference>
<proteinExistence type="predicted"/>
<evidence type="ECO:0000313" key="1">
    <source>
        <dbReference type="EMBL" id="KAH3833657.1"/>
    </source>
</evidence>
<organism evidence="1 2">
    <name type="scientific">Dreissena polymorpha</name>
    <name type="common">Zebra mussel</name>
    <name type="synonym">Mytilus polymorpha</name>
    <dbReference type="NCBI Taxonomy" id="45954"/>
    <lineage>
        <taxon>Eukaryota</taxon>
        <taxon>Metazoa</taxon>
        <taxon>Spiralia</taxon>
        <taxon>Lophotrochozoa</taxon>
        <taxon>Mollusca</taxon>
        <taxon>Bivalvia</taxon>
        <taxon>Autobranchia</taxon>
        <taxon>Heteroconchia</taxon>
        <taxon>Euheterodonta</taxon>
        <taxon>Imparidentia</taxon>
        <taxon>Neoheterodontei</taxon>
        <taxon>Myida</taxon>
        <taxon>Dreissenoidea</taxon>
        <taxon>Dreissenidae</taxon>
        <taxon>Dreissena</taxon>
    </lineage>
</organism>
<sequence>MSNLYLNVQLQAQKQYKMPLPMATIFQSGRSAPGKANAIKEYMMVPAPGKPLSDVVLPLACEHSAFAMHFLKEKLLLK</sequence>
<comment type="caution">
    <text evidence="1">The sequence shown here is derived from an EMBL/GenBank/DDBJ whole genome shotgun (WGS) entry which is preliminary data.</text>
</comment>
<protein>
    <submittedName>
        <fullName evidence="1">Uncharacterized protein</fullName>
    </submittedName>
</protein>
<reference evidence="1" key="1">
    <citation type="journal article" date="2019" name="bioRxiv">
        <title>The Genome of the Zebra Mussel, Dreissena polymorpha: A Resource for Invasive Species Research.</title>
        <authorList>
            <person name="McCartney M.A."/>
            <person name="Auch B."/>
            <person name="Kono T."/>
            <person name="Mallez S."/>
            <person name="Zhang Y."/>
            <person name="Obille A."/>
            <person name="Becker A."/>
            <person name="Abrahante J.E."/>
            <person name="Garbe J."/>
            <person name="Badalamenti J.P."/>
            <person name="Herman A."/>
            <person name="Mangelson H."/>
            <person name="Liachko I."/>
            <person name="Sullivan S."/>
            <person name="Sone E.D."/>
            <person name="Koren S."/>
            <person name="Silverstein K.A.T."/>
            <person name="Beckman K.B."/>
            <person name="Gohl D.M."/>
        </authorList>
    </citation>
    <scope>NUCLEOTIDE SEQUENCE</scope>
    <source>
        <strain evidence="1">Duluth1</strain>
        <tissue evidence="1">Whole animal</tissue>
    </source>
</reference>
<dbReference type="EMBL" id="JAIWYP010000004">
    <property type="protein sequence ID" value="KAH3833657.1"/>
    <property type="molecule type" value="Genomic_DNA"/>
</dbReference>
<accession>A0A9D4QKJ8</accession>
<dbReference type="AlphaFoldDB" id="A0A9D4QKJ8"/>
<reference evidence="1" key="2">
    <citation type="submission" date="2020-11" db="EMBL/GenBank/DDBJ databases">
        <authorList>
            <person name="McCartney M.A."/>
            <person name="Auch B."/>
            <person name="Kono T."/>
            <person name="Mallez S."/>
            <person name="Becker A."/>
            <person name="Gohl D.M."/>
            <person name="Silverstein K.A.T."/>
            <person name="Koren S."/>
            <person name="Bechman K.B."/>
            <person name="Herman A."/>
            <person name="Abrahante J.E."/>
            <person name="Garbe J."/>
        </authorList>
    </citation>
    <scope>NUCLEOTIDE SEQUENCE</scope>
    <source>
        <strain evidence="1">Duluth1</strain>
        <tissue evidence="1">Whole animal</tissue>
    </source>
</reference>
<evidence type="ECO:0000313" key="2">
    <source>
        <dbReference type="Proteomes" id="UP000828390"/>
    </source>
</evidence>
<gene>
    <name evidence="1" type="ORF">DPMN_106970</name>
</gene>
<dbReference type="InterPro" id="IPR036849">
    <property type="entry name" value="Enolase-like_C_sf"/>
</dbReference>